<evidence type="ECO:0000313" key="1">
    <source>
        <dbReference type="EMBL" id="JAD63890.1"/>
    </source>
</evidence>
<reference evidence="1" key="1">
    <citation type="submission" date="2014-09" db="EMBL/GenBank/DDBJ databases">
        <authorList>
            <person name="Magalhaes I.L.F."/>
            <person name="Oliveira U."/>
            <person name="Santos F.R."/>
            <person name="Vidigal T.H.D.A."/>
            <person name="Brescovit A.D."/>
            <person name="Santos A.J."/>
        </authorList>
    </citation>
    <scope>NUCLEOTIDE SEQUENCE</scope>
    <source>
        <tissue evidence="1">Shoot tissue taken approximately 20 cm above the soil surface</tissue>
    </source>
</reference>
<organism evidence="1">
    <name type="scientific">Arundo donax</name>
    <name type="common">Giant reed</name>
    <name type="synonym">Donax arundinaceus</name>
    <dbReference type="NCBI Taxonomy" id="35708"/>
    <lineage>
        <taxon>Eukaryota</taxon>
        <taxon>Viridiplantae</taxon>
        <taxon>Streptophyta</taxon>
        <taxon>Embryophyta</taxon>
        <taxon>Tracheophyta</taxon>
        <taxon>Spermatophyta</taxon>
        <taxon>Magnoliopsida</taxon>
        <taxon>Liliopsida</taxon>
        <taxon>Poales</taxon>
        <taxon>Poaceae</taxon>
        <taxon>PACMAD clade</taxon>
        <taxon>Arundinoideae</taxon>
        <taxon>Arundineae</taxon>
        <taxon>Arundo</taxon>
    </lineage>
</organism>
<proteinExistence type="predicted"/>
<name>A0A0A9BRY1_ARUDO</name>
<protein>
    <submittedName>
        <fullName evidence="1">Uncharacterized protein</fullName>
    </submittedName>
</protein>
<dbReference type="EMBL" id="GBRH01234005">
    <property type="protein sequence ID" value="JAD63890.1"/>
    <property type="molecule type" value="Transcribed_RNA"/>
</dbReference>
<sequence>MCHSIFLSMPRQRHRLPCHGRRAMEARRRCPCCALLYLPNGGCQARLGMGRQRTSHEGRYGSGSFGASCHSRSEVGHWRSPRRYPRRLGGGSFLPAAHGSGGAVPRLTRPTTLHAGAVLLLRPAPFLPTSPLQRGDGGAALVNGRDAALRGVAQHVQVTLSSPRG</sequence>
<dbReference type="AlphaFoldDB" id="A0A0A9BRY1"/>
<accession>A0A0A9BRY1</accession>
<reference evidence="1" key="2">
    <citation type="journal article" date="2015" name="Data Brief">
        <title>Shoot transcriptome of the giant reed, Arundo donax.</title>
        <authorList>
            <person name="Barrero R.A."/>
            <person name="Guerrero F.D."/>
            <person name="Moolhuijzen P."/>
            <person name="Goolsby J.A."/>
            <person name="Tidwell J."/>
            <person name="Bellgard S.E."/>
            <person name="Bellgard M.I."/>
        </authorList>
    </citation>
    <scope>NUCLEOTIDE SEQUENCE</scope>
    <source>
        <tissue evidence="1">Shoot tissue taken approximately 20 cm above the soil surface</tissue>
    </source>
</reference>